<dbReference type="EMBL" id="JACDTY010000001">
    <property type="protein sequence ID" value="MBA1138723.1"/>
    <property type="molecule type" value="Genomic_DNA"/>
</dbReference>
<dbReference type="InterPro" id="IPR029035">
    <property type="entry name" value="DHS-like_NAD/FAD-binding_dom"/>
</dbReference>
<sequence length="689" mass="74818">MDSSAVSPNGPVPVGIKDLTFQLKLAKSGHKGGEDERGPGAVFLVGAGCSQSAGIPMASQIAQELTLELASLKGALGSDLQSCQTALAWLDDRQHLPNLSTHLPGFDVSKPMWGRLYGYLFEEFFRSDNEQRSIIRDAIDRGQGRINWAHICLGEIVRCNYAHTIMTTNFDQLVLQGIILTGMIPVVADGLSALSRVVSRPNHPQVIHLHGSMHTYELRNSASDIHATQEALSMQGTIFGLKDSGLLVVVGYSGSEDGGVVTLLEKAFAAIPNLLVFWVLYEESIDALNHRVRAMLTGRNKFVILNQDADRFFGQLVRGLGFGAPNWMENPLSILDAVKDKIVEPTEPVTALAKKDFGAKLDRFRNAPTASPDDIILERATIDSLGGRDSNVIEGVSEEMAATDPDAARLRAISLGRLGNADKASSLLAASVAAWDAFFRSSGADDGKARTILAQTLLDLAEAPGNQNGEQSKEAFRQAMENFRAATQAISLNLARSDWIESALGFAESVAEQGDEGAAENDLTAAIEILDKVLTVLTGGPQSRQQLSAEERLGVLLYMRARRTKSESDYRRAIAILDDVSQRAVNHESWSVGVVRNLAVAFRGLAELIQDKSPDEATASYQRAAQLYQDSAEKYLGGLRDLDERDALQAAIWAYEEAEKLYRVLNESDAANAIGDELRKARTDLETRA</sequence>
<dbReference type="Gene3D" id="1.25.40.10">
    <property type="entry name" value="Tetratricopeptide repeat domain"/>
    <property type="match status" value="1"/>
</dbReference>
<proteinExistence type="predicted"/>
<name>A0A838AY00_9HYPH</name>
<accession>A0A838AY00</accession>
<reference evidence="1 2" key="1">
    <citation type="submission" date="2020-07" db="EMBL/GenBank/DDBJ databases">
        <title>Definition of the novel symbiovar canariense within Mesorhizobium novociceri, a new species of genus Mesorhizobium nodulating Cicer canariense in the Caldera de Taburiente National Park (La Palma, Canary Islands).</title>
        <authorList>
            <person name="Leon-Barrios M."/>
            <person name="Perez-Yepez J."/>
            <person name="Flores-Felix J.D."/>
            <person name="Ramirez-Baena M.H."/>
            <person name="Pulido-Suarez L."/>
            <person name="Igual J.M."/>
            <person name="Velazquez E."/>
            <person name="Peix A."/>
        </authorList>
    </citation>
    <scope>NUCLEOTIDE SEQUENCE [LARGE SCALE GENOMIC DNA]</scope>
    <source>
        <strain evidence="1 2">CCANP35</strain>
    </source>
</reference>
<evidence type="ECO:0000313" key="2">
    <source>
        <dbReference type="Proteomes" id="UP000558284"/>
    </source>
</evidence>
<organism evidence="1 2">
    <name type="scientific">Mesorhizobium neociceri</name>
    <dbReference type="NCBI Taxonomy" id="1307853"/>
    <lineage>
        <taxon>Bacteria</taxon>
        <taxon>Pseudomonadati</taxon>
        <taxon>Pseudomonadota</taxon>
        <taxon>Alphaproteobacteria</taxon>
        <taxon>Hyphomicrobiales</taxon>
        <taxon>Phyllobacteriaceae</taxon>
        <taxon>Mesorhizobium</taxon>
    </lineage>
</organism>
<dbReference type="Pfam" id="PF13289">
    <property type="entry name" value="SIR2_2"/>
    <property type="match status" value="1"/>
</dbReference>
<dbReference type="SUPFAM" id="SSF48452">
    <property type="entry name" value="TPR-like"/>
    <property type="match status" value="1"/>
</dbReference>
<dbReference type="AlphaFoldDB" id="A0A838AY00"/>
<protein>
    <submittedName>
        <fullName evidence="1">SIR2 family protein</fullName>
    </submittedName>
</protein>
<dbReference type="SUPFAM" id="SSF52467">
    <property type="entry name" value="DHS-like NAD/FAD-binding domain"/>
    <property type="match status" value="1"/>
</dbReference>
<dbReference type="InterPro" id="IPR011990">
    <property type="entry name" value="TPR-like_helical_dom_sf"/>
</dbReference>
<dbReference type="RefSeq" id="WP_181055472.1">
    <property type="nucleotide sequence ID" value="NZ_JACDTY010000001.1"/>
</dbReference>
<evidence type="ECO:0000313" key="1">
    <source>
        <dbReference type="EMBL" id="MBA1138723.1"/>
    </source>
</evidence>
<dbReference type="Proteomes" id="UP000558284">
    <property type="component" value="Unassembled WGS sequence"/>
</dbReference>
<dbReference type="Gene3D" id="3.40.50.1220">
    <property type="entry name" value="TPP-binding domain"/>
    <property type="match status" value="1"/>
</dbReference>
<keyword evidence="2" id="KW-1185">Reference proteome</keyword>
<gene>
    <name evidence="1" type="ORF">H0241_00435</name>
</gene>
<comment type="caution">
    <text evidence="1">The sequence shown here is derived from an EMBL/GenBank/DDBJ whole genome shotgun (WGS) entry which is preliminary data.</text>
</comment>